<dbReference type="OrthoDB" id="3515453at2759"/>
<sequence length="157" mass="16764">MHFLALALTVFTAATVALPSSPAPAYDLPSDGFHLIIQSDDPGIDGTGSYNADNIGGSLIFILEIGGGQSVPSAMRFSARSDTNTQDMTFAPGEGDGSSHVQFDESGNMSRNWVDSKWYLCGTTSGYPMNLLVWVDGDTPTAQDPACQQVRIQRVWA</sequence>
<evidence type="ECO:0000313" key="2">
    <source>
        <dbReference type="EMBL" id="KAF2854957.1"/>
    </source>
</evidence>
<reference evidence="2" key="1">
    <citation type="submission" date="2020-01" db="EMBL/GenBank/DDBJ databases">
        <authorList>
            <consortium name="DOE Joint Genome Institute"/>
            <person name="Haridas S."/>
            <person name="Albert R."/>
            <person name="Binder M."/>
            <person name="Bloem J."/>
            <person name="Labutti K."/>
            <person name="Salamov A."/>
            <person name="Andreopoulos B."/>
            <person name="Baker S.E."/>
            <person name="Barry K."/>
            <person name="Bills G."/>
            <person name="Bluhm B.H."/>
            <person name="Cannon C."/>
            <person name="Castanera R."/>
            <person name="Culley D.E."/>
            <person name="Daum C."/>
            <person name="Ezra D."/>
            <person name="Gonzalez J.B."/>
            <person name="Henrissat B."/>
            <person name="Kuo A."/>
            <person name="Liang C."/>
            <person name="Lipzen A."/>
            <person name="Lutzoni F."/>
            <person name="Magnuson J."/>
            <person name="Mondo S."/>
            <person name="Nolan M."/>
            <person name="Ohm R."/>
            <person name="Pangilinan J."/>
            <person name="Park H.-J."/>
            <person name="Ramirez L."/>
            <person name="Alfaro M."/>
            <person name="Sun H."/>
            <person name="Tritt A."/>
            <person name="Yoshinaga Y."/>
            <person name="Zwiers L.-H."/>
            <person name="Turgeon B.G."/>
            <person name="Goodwin S.B."/>
            <person name="Spatafora J.W."/>
            <person name="Crous P.W."/>
            <person name="Grigoriev I.V."/>
        </authorList>
    </citation>
    <scope>NUCLEOTIDE SEQUENCE</scope>
    <source>
        <strain evidence="2">IPT5</strain>
    </source>
</reference>
<evidence type="ECO:0008006" key="4">
    <source>
        <dbReference type="Google" id="ProtNLM"/>
    </source>
</evidence>
<keyword evidence="3" id="KW-1185">Reference proteome</keyword>
<feature type="chain" id="PRO_5025564905" description="Iron reductase domain protein" evidence="1">
    <location>
        <begin position="18"/>
        <end position="157"/>
    </location>
</feature>
<feature type="signal peptide" evidence="1">
    <location>
        <begin position="1"/>
        <end position="17"/>
    </location>
</feature>
<proteinExistence type="predicted"/>
<organism evidence="2 3">
    <name type="scientific">Plenodomus tracheiphilus IPT5</name>
    <dbReference type="NCBI Taxonomy" id="1408161"/>
    <lineage>
        <taxon>Eukaryota</taxon>
        <taxon>Fungi</taxon>
        <taxon>Dikarya</taxon>
        <taxon>Ascomycota</taxon>
        <taxon>Pezizomycotina</taxon>
        <taxon>Dothideomycetes</taxon>
        <taxon>Pleosporomycetidae</taxon>
        <taxon>Pleosporales</taxon>
        <taxon>Pleosporineae</taxon>
        <taxon>Leptosphaeriaceae</taxon>
        <taxon>Plenodomus</taxon>
    </lineage>
</organism>
<gene>
    <name evidence="2" type="ORF">T440DRAFT_386476</name>
</gene>
<accession>A0A6A7BJL0</accession>
<dbReference type="EMBL" id="MU006291">
    <property type="protein sequence ID" value="KAF2854957.1"/>
    <property type="molecule type" value="Genomic_DNA"/>
</dbReference>
<evidence type="ECO:0000313" key="3">
    <source>
        <dbReference type="Proteomes" id="UP000799423"/>
    </source>
</evidence>
<keyword evidence="1" id="KW-0732">Signal</keyword>
<protein>
    <recommendedName>
        <fullName evidence="4">Iron reductase domain protein</fullName>
    </recommendedName>
</protein>
<evidence type="ECO:0000256" key="1">
    <source>
        <dbReference type="SAM" id="SignalP"/>
    </source>
</evidence>
<dbReference type="Proteomes" id="UP000799423">
    <property type="component" value="Unassembled WGS sequence"/>
</dbReference>
<name>A0A6A7BJL0_9PLEO</name>
<dbReference type="AlphaFoldDB" id="A0A6A7BJL0"/>